<gene>
    <name evidence="1" type="ORF">RhiirA1_222224</name>
</gene>
<sequence length="50" mass="5790">SLIGRMKAIVRLNQDRYLVDPASSHMLVSKIKPCMSKYKSFIQVKLRMAH</sequence>
<dbReference type="VEuPathDB" id="FungiDB:RhiirA1_222224"/>
<evidence type="ECO:0000313" key="2">
    <source>
        <dbReference type="Proteomes" id="UP000232688"/>
    </source>
</evidence>
<evidence type="ECO:0000313" key="1">
    <source>
        <dbReference type="EMBL" id="PKC64311.1"/>
    </source>
</evidence>
<dbReference type="Proteomes" id="UP000232688">
    <property type="component" value="Unassembled WGS sequence"/>
</dbReference>
<feature type="non-terminal residue" evidence="1">
    <location>
        <position position="1"/>
    </location>
</feature>
<proteinExistence type="predicted"/>
<dbReference type="AlphaFoldDB" id="A0A2N0RLY1"/>
<dbReference type="EMBL" id="LLXH01000649">
    <property type="protein sequence ID" value="PKC64311.1"/>
    <property type="molecule type" value="Genomic_DNA"/>
</dbReference>
<protein>
    <submittedName>
        <fullName evidence="1">Uncharacterized protein</fullName>
    </submittedName>
</protein>
<comment type="caution">
    <text evidence="1">The sequence shown here is derived from an EMBL/GenBank/DDBJ whole genome shotgun (WGS) entry which is preliminary data.</text>
</comment>
<accession>A0A2N0RLY1</accession>
<name>A0A2N0RLY1_9GLOM</name>
<organism evidence="1 2">
    <name type="scientific">Rhizophagus irregularis</name>
    <dbReference type="NCBI Taxonomy" id="588596"/>
    <lineage>
        <taxon>Eukaryota</taxon>
        <taxon>Fungi</taxon>
        <taxon>Fungi incertae sedis</taxon>
        <taxon>Mucoromycota</taxon>
        <taxon>Glomeromycotina</taxon>
        <taxon>Glomeromycetes</taxon>
        <taxon>Glomerales</taxon>
        <taxon>Glomeraceae</taxon>
        <taxon>Rhizophagus</taxon>
    </lineage>
</organism>
<reference evidence="1 2" key="1">
    <citation type="submission" date="2017-10" db="EMBL/GenBank/DDBJ databases">
        <title>Extensive intraspecific genome diversity in a model arbuscular mycorrhizal fungus.</title>
        <authorList>
            <person name="Chen E.C.H."/>
            <person name="Morin E."/>
            <person name="Baudet D."/>
            <person name="Noel J."/>
            <person name="Ndikumana S."/>
            <person name="Charron P."/>
            <person name="St-Onge C."/>
            <person name="Giorgi J."/>
            <person name="Grigoriev I.V."/>
            <person name="Roux C."/>
            <person name="Martin F.M."/>
            <person name="Corradi N."/>
        </authorList>
    </citation>
    <scope>NUCLEOTIDE SEQUENCE [LARGE SCALE GENOMIC DNA]</scope>
    <source>
        <strain evidence="1 2">A1</strain>
    </source>
</reference>
<reference evidence="1 2" key="2">
    <citation type="submission" date="2017-10" db="EMBL/GenBank/DDBJ databases">
        <title>Genome analyses suggest a sexual origin of heterokaryosis in a supposedly ancient asexual fungus.</title>
        <authorList>
            <person name="Corradi N."/>
            <person name="Sedzielewska K."/>
            <person name="Noel J."/>
            <person name="Charron P."/>
            <person name="Farinelli L."/>
            <person name="Marton T."/>
            <person name="Kruger M."/>
            <person name="Pelin A."/>
            <person name="Brachmann A."/>
            <person name="Corradi N."/>
        </authorList>
    </citation>
    <scope>NUCLEOTIDE SEQUENCE [LARGE SCALE GENOMIC DNA]</scope>
    <source>
        <strain evidence="1 2">A1</strain>
    </source>
</reference>